<dbReference type="STRING" id="1385369.N825_18195"/>
<sequence>MTADDMPSPASASMRDTPRRRRRTVPVWAWPLGAAAVILVMTLIHSGGQGAGDILAAAVTFSALFVIVGLGQMLVITSGPGNVDLSIPAAISLSGAIAMKVMDGANGMIAVGLLAALAAAMSLGVANYLLIRLLRIPPIIATLSSSLIVQSIAIAYGRGLKIKPPPAFADFCTGRILGVSNLALVAAALTALVLLALSRTLYGRTLLALGQNARAARLAGTPVTRTRLTTSIASATLAGLCGVLLAGFSGGSSLNMGEEYLLASIAVTVIGGTSVAGGRAEPLGIWGAALLLFLIVTMLNTFGLSAGVRLIATGLIIVTVIAIGGGSKRV</sequence>
<comment type="caution">
    <text evidence="7">The sequence shown here is derived from an EMBL/GenBank/DDBJ whole genome shotgun (WGS) entry which is preliminary data.</text>
</comment>
<feature type="transmembrane region" description="Helical" evidence="6">
    <location>
        <begin position="108"/>
        <end position="131"/>
    </location>
</feature>
<dbReference type="PANTHER" id="PTHR32196">
    <property type="entry name" value="ABC TRANSPORTER PERMEASE PROTEIN YPHD-RELATED-RELATED"/>
    <property type="match status" value="1"/>
</dbReference>
<feature type="transmembrane region" description="Helical" evidence="6">
    <location>
        <begin position="176"/>
        <end position="197"/>
    </location>
</feature>
<evidence type="ECO:0000256" key="1">
    <source>
        <dbReference type="ARBA" id="ARBA00004651"/>
    </source>
</evidence>
<proteinExistence type="predicted"/>
<dbReference type="RefSeq" id="WP_084164247.1">
    <property type="nucleotide sequence ID" value="NZ_AVFL01000002.1"/>
</dbReference>
<keyword evidence="2" id="KW-1003">Cell membrane</keyword>
<keyword evidence="8" id="KW-1185">Reference proteome</keyword>
<dbReference type="Pfam" id="PF02653">
    <property type="entry name" value="BPD_transp_2"/>
    <property type="match status" value="1"/>
</dbReference>
<dbReference type="Proteomes" id="UP000019486">
    <property type="component" value="Unassembled WGS sequence"/>
</dbReference>
<gene>
    <name evidence="7" type="ORF">N825_18195</name>
</gene>
<keyword evidence="5 6" id="KW-0472">Membrane</keyword>
<dbReference type="InterPro" id="IPR001851">
    <property type="entry name" value="ABC_transp_permease"/>
</dbReference>
<evidence type="ECO:0000256" key="3">
    <source>
        <dbReference type="ARBA" id="ARBA00022692"/>
    </source>
</evidence>
<dbReference type="EMBL" id="AVFL01000002">
    <property type="protein sequence ID" value="EWY41894.1"/>
    <property type="molecule type" value="Genomic_DNA"/>
</dbReference>
<evidence type="ECO:0000256" key="6">
    <source>
        <dbReference type="SAM" id="Phobius"/>
    </source>
</evidence>
<feature type="transmembrane region" description="Helical" evidence="6">
    <location>
        <begin position="54"/>
        <end position="76"/>
    </location>
</feature>
<keyword evidence="4 6" id="KW-1133">Transmembrane helix</keyword>
<feature type="transmembrane region" description="Helical" evidence="6">
    <location>
        <begin position="228"/>
        <end position="248"/>
    </location>
</feature>
<dbReference type="GO" id="GO:0005886">
    <property type="term" value="C:plasma membrane"/>
    <property type="evidence" value="ECO:0007669"/>
    <property type="project" value="UniProtKB-SubCell"/>
</dbReference>
<feature type="transmembrane region" description="Helical" evidence="6">
    <location>
        <begin position="283"/>
        <end position="302"/>
    </location>
</feature>
<name>W9H769_9PROT</name>
<evidence type="ECO:0000256" key="2">
    <source>
        <dbReference type="ARBA" id="ARBA00022475"/>
    </source>
</evidence>
<comment type="subcellular location">
    <subcellularLocation>
        <location evidence="1">Cell membrane</location>
        <topology evidence="1">Multi-pass membrane protein</topology>
    </subcellularLocation>
</comment>
<protein>
    <submittedName>
        <fullName evidence="7">ABC transporter permease</fullName>
    </submittedName>
</protein>
<keyword evidence="3 6" id="KW-0812">Transmembrane</keyword>
<evidence type="ECO:0000256" key="5">
    <source>
        <dbReference type="ARBA" id="ARBA00023136"/>
    </source>
</evidence>
<evidence type="ECO:0000313" key="7">
    <source>
        <dbReference type="EMBL" id="EWY41894.1"/>
    </source>
</evidence>
<reference evidence="7 8" key="1">
    <citation type="submission" date="2013-08" db="EMBL/GenBank/DDBJ databases">
        <title>The genome sequence of Skermanella stibiiresistens.</title>
        <authorList>
            <person name="Zhu W."/>
            <person name="Wang G."/>
        </authorList>
    </citation>
    <scope>NUCLEOTIDE SEQUENCE [LARGE SCALE GENOMIC DNA]</scope>
    <source>
        <strain evidence="7 8">SB22</strain>
    </source>
</reference>
<organism evidence="7 8">
    <name type="scientific">Skermanella stibiiresistens SB22</name>
    <dbReference type="NCBI Taxonomy" id="1385369"/>
    <lineage>
        <taxon>Bacteria</taxon>
        <taxon>Pseudomonadati</taxon>
        <taxon>Pseudomonadota</taxon>
        <taxon>Alphaproteobacteria</taxon>
        <taxon>Rhodospirillales</taxon>
        <taxon>Azospirillaceae</taxon>
        <taxon>Skermanella</taxon>
    </lineage>
</organism>
<evidence type="ECO:0000256" key="4">
    <source>
        <dbReference type="ARBA" id="ARBA00022989"/>
    </source>
</evidence>
<feature type="transmembrane region" description="Helical" evidence="6">
    <location>
        <begin position="138"/>
        <end position="156"/>
    </location>
</feature>
<feature type="transmembrane region" description="Helical" evidence="6">
    <location>
        <begin position="308"/>
        <end position="326"/>
    </location>
</feature>
<feature type="transmembrane region" description="Helical" evidence="6">
    <location>
        <begin position="27"/>
        <end position="48"/>
    </location>
</feature>
<dbReference type="GO" id="GO:0022857">
    <property type="term" value="F:transmembrane transporter activity"/>
    <property type="evidence" value="ECO:0007669"/>
    <property type="project" value="InterPro"/>
</dbReference>
<accession>W9H769</accession>
<feature type="transmembrane region" description="Helical" evidence="6">
    <location>
        <begin position="260"/>
        <end position="276"/>
    </location>
</feature>
<dbReference type="AlphaFoldDB" id="W9H769"/>
<evidence type="ECO:0000313" key="8">
    <source>
        <dbReference type="Proteomes" id="UP000019486"/>
    </source>
</evidence>
<dbReference type="CDD" id="cd06579">
    <property type="entry name" value="TM_PBP1_transp_AraH_like"/>
    <property type="match status" value="1"/>
</dbReference>
<dbReference type="PATRIC" id="fig|1385369.3.peg.567"/>